<gene>
    <name evidence="1" type="ORF">Vau01_113590</name>
</gene>
<name>A0A8J3ZJB9_9ACTN</name>
<dbReference type="InterPro" id="IPR004378">
    <property type="entry name" value="F420H2_quin_Rdtase"/>
</dbReference>
<dbReference type="Gene3D" id="2.30.110.10">
    <property type="entry name" value="Electron Transport, Fmn-binding Protein, Chain A"/>
    <property type="match status" value="1"/>
</dbReference>
<evidence type="ECO:0000313" key="1">
    <source>
        <dbReference type="EMBL" id="GIJ63843.1"/>
    </source>
</evidence>
<reference evidence="1" key="1">
    <citation type="submission" date="2021-01" db="EMBL/GenBank/DDBJ databases">
        <title>Whole genome shotgun sequence of Virgisporangium aurantiacum NBRC 16421.</title>
        <authorList>
            <person name="Komaki H."/>
            <person name="Tamura T."/>
        </authorList>
    </citation>
    <scope>NUCLEOTIDE SEQUENCE</scope>
    <source>
        <strain evidence="1">NBRC 16421</strain>
    </source>
</reference>
<keyword evidence="2" id="KW-1185">Reference proteome</keyword>
<evidence type="ECO:0000313" key="2">
    <source>
        <dbReference type="Proteomes" id="UP000612585"/>
    </source>
</evidence>
<dbReference type="AlphaFoldDB" id="A0A8J3ZJB9"/>
<dbReference type="EMBL" id="BOPG01000103">
    <property type="protein sequence ID" value="GIJ63843.1"/>
    <property type="molecule type" value="Genomic_DNA"/>
</dbReference>
<sequence length="131" mass="14879">MPPWAVGTVQGVDDRLVTRLAATRTIEITTIGRRSGQSVRIEIWWFHFENRFIITGTPGRRGWLANLRAEPRMTVHALGQDLPASARLVTDRAFRRRFFTQPNAEVGWYLSQSSLDELVDTAPMIEALLTT</sequence>
<dbReference type="GO" id="GO:0016491">
    <property type="term" value="F:oxidoreductase activity"/>
    <property type="evidence" value="ECO:0007669"/>
    <property type="project" value="InterPro"/>
</dbReference>
<dbReference type="InterPro" id="IPR012349">
    <property type="entry name" value="Split_barrel_FMN-bd"/>
</dbReference>
<dbReference type="Proteomes" id="UP000612585">
    <property type="component" value="Unassembled WGS sequence"/>
</dbReference>
<organism evidence="1 2">
    <name type="scientific">Virgisporangium aurantiacum</name>
    <dbReference type="NCBI Taxonomy" id="175570"/>
    <lineage>
        <taxon>Bacteria</taxon>
        <taxon>Bacillati</taxon>
        <taxon>Actinomycetota</taxon>
        <taxon>Actinomycetes</taxon>
        <taxon>Micromonosporales</taxon>
        <taxon>Micromonosporaceae</taxon>
        <taxon>Virgisporangium</taxon>
    </lineage>
</organism>
<accession>A0A8J3ZJB9</accession>
<protein>
    <recommendedName>
        <fullName evidence="3">Deazaflavin-dependent oxidoreductase, nitroreductase family</fullName>
    </recommendedName>
</protein>
<evidence type="ECO:0008006" key="3">
    <source>
        <dbReference type="Google" id="ProtNLM"/>
    </source>
</evidence>
<dbReference type="Pfam" id="PF04075">
    <property type="entry name" value="F420H2_quin_red"/>
    <property type="match status" value="1"/>
</dbReference>
<proteinExistence type="predicted"/>
<dbReference type="SUPFAM" id="SSF50475">
    <property type="entry name" value="FMN-binding split barrel"/>
    <property type="match status" value="1"/>
</dbReference>
<comment type="caution">
    <text evidence="1">The sequence shown here is derived from an EMBL/GenBank/DDBJ whole genome shotgun (WGS) entry which is preliminary data.</text>
</comment>